<dbReference type="RefSeq" id="WP_121917940.1">
    <property type="nucleotide sequence ID" value="NZ_REFV01000012.1"/>
</dbReference>
<feature type="compositionally biased region" description="Acidic residues" evidence="4">
    <location>
        <begin position="1499"/>
        <end position="1518"/>
    </location>
</feature>
<dbReference type="EMBL" id="REFV01000012">
    <property type="protein sequence ID" value="RMB57084.1"/>
    <property type="molecule type" value="Genomic_DNA"/>
</dbReference>
<feature type="compositionally biased region" description="Acidic residues" evidence="4">
    <location>
        <begin position="1396"/>
        <end position="1410"/>
    </location>
</feature>
<feature type="region of interest" description="Disordered" evidence="4">
    <location>
        <begin position="746"/>
        <end position="808"/>
    </location>
</feature>
<dbReference type="OrthoDB" id="9805017at2"/>
<dbReference type="PANTHER" id="PTHR10199">
    <property type="entry name" value="THROMBOSPONDIN"/>
    <property type="match status" value="1"/>
</dbReference>
<organism evidence="6 7">
    <name type="scientific">Dokdonia sinensis</name>
    <dbReference type="NCBI Taxonomy" id="2479847"/>
    <lineage>
        <taxon>Bacteria</taxon>
        <taxon>Pseudomonadati</taxon>
        <taxon>Bacteroidota</taxon>
        <taxon>Flavobacteriia</taxon>
        <taxon>Flavobacteriales</taxon>
        <taxon>Flavobacteriaceae</taxon>
        <taxon>Dokdonia</taxon>
    </lineage>
</organism>
<evidence type="ECO:0000313" key="6">
    <source>
        <dbReference type="EMBL" id="RMB57084.1"/>
    </source>
</evidence>
<keyword evidence="7" id="KW-1185">Reference proteome</keyword>
<feature type="compositionally biased region" description="Polar residues" evidence="4">
    <location>
        <begin position="3695"/>
        <end position="3706"/>
    </location>
</feature>
<comment type="caution">
    <text evidence="6">The sequence shown here is derived from an EMBL/GenBank/DDBJ whole genome shotgun (WGS) entry which is preliminary data.</text>
</comment>
<evidence type="ECO:0000256" key="1">
    <source>
        <dbReference type="ARBA" id="ARBA00022729"/>
    </source>
</evidence>
<dbReference type="Pfam" id="PF17963">
    <property type="entry name" value="Big_9"/>
    <property type="match status" value="4"/>
</dbReference>
<dbReference type="PANTHER" id="PTHR10199:SF100">
    <property type="entry name" value="THROMBOSPONDIN, ISOFORM A"/>
    <property type="match status" value="1"/>
</dbReference>
<dbReference type="Proteomes" id="UP000281985">
    <property type="component" value="Unassembled WGS sequence"/>
</dbReference>
<dbReference type="SUPFAM" id="SSF141072">
    <property type="entry name" value="CalX-like"/>
    <property type="match status" value="3"/>
</dbReference>
<feature type="region of interest" description="Disordered" evidence="4">
    <location>
        <begin position="2915"/>
        <end position="2999"/>
    </location>
</feature>
<feature type="compositionally biased region" description="Polar residues" evidence="4">
    <location>
        <begin position="1419"/>
        <end position="1438"/>
    </location>
</feature>
<sequence>MKKITLFTTSRFSKVLSKAFAVRATRFILGLFTFAIITAFVTANTSLGKTSLGKSYLNLMPFAGSGSIAWESDFGFSGTRANWQNDFPVTSDFSDGTTVTVSNDNANNSISEISVVNGFGFGNILEIEHKRGSIGGSTTSFAFSNPVRNLTFSMQDIDEIAGSFEDEIFVNAIRPDGSTIPITAANYGGTLGFHVAYTGNNRFLGINGNAGSGDTGGILDLTFPEEVVRIDFVYSNIDNNRGTSQRIGIANLSFNNAFDFDDDGDGVPNISDLDNDNDGIPDGEENICTPGAVPVGQTFANKADPGTQTGLFGFQDVTVDFNYELQGSATWADGVRTLNNGSLGADGSYINVQPRQTNFPNGSTAEYTLTFSKPVYKLEFKVGGIDNQDRLDVEATNNGVFEGARIVDVNLGGNAAISGNSIVSSAGGANAPSNSVLIEFGGPVTEVVLTAGKNNGNSGNVTMQIYDMEYCILEDSDGDGIPDYLDLDSDNDGIPDAFEAGHGQDGDSDGLVDGPFGGNGLSNLVETNDTDGASINYTIPNKDGDTDAQGNALADFKDKDADNDGITDAEEAWVNNATLGDPDNDGTIGGTSISDADGDGWDNTATAAWNGTVANSDYDAIPDHCDLDSDGDGLPDTFEGNFQVVDGDNDGIVGAGIPVDSDGDGLADSNDPDAPGNVIGGFGFNQDRDGDGIVNYLDLDVDNDGIIDNIEGLPTTSYVPPSNIDANNNGLDDAYDVTQGGVAHGYANTDGGSAPDYADTNADDQDGAGGDPNDLSENFFGPSGTLAGSETDNDNDGILDSGSIAAGDTDGDGIANVFDLNAGGNTSIANVTNGGQTPQSQPNDQNAGTTERDWRELVMPDNDGDGIPDSVDIDDDNDGVTDGREGCYEFTFTSVSANPGGTFQGSFNGEPFTLAVTNGTRSELFTDVDFTDTNAFEPAGTAPTAAVFNGAIEATLSFPNGPVNNLRLNLKGLNGTTLTFTEGGAARNLNIIISQPNFTSPTANSVGVPVLPGGSDESGTIEFLQPIQNLTISSNGNNADGFFFGGFSCEPIDTDGDGILDIFDLDSDNDGITDYREAGGTNDPDGSGQPGTGLITTNVDALGSPVVAGSSIRIIPEDFDGDGLNDLLDIDSDNDGIPDTIEAGGTDDNDDGRFGAGATNDVDADGLIDALDPIDNRDGSALNANSFLPVPNTDGTDGADYIDTEADGDGIFDIVEVLGATADTDGDGTIEGTTITDTDGDGWSNIVDSDDGGTAFAKANIDGDTYSAFGRDFTRYNFQDIDSDNDGIADEIETYDDFDSDGFPNAIDLDADNDGIYDLIENRLIPGQNGTDANMDGIAEGPDDGNGGVVDPFVEYNTFPTVGPSGERSYISWDSDGDGLPDNVEAQSTVGYISPIEDDPTTPDINEADTDGNGVNDAYDTNGSPITPVNTDGLSNDPQDYRDVDSDKDGLTDSQEALGLFGPFSGTDPNGSLDDPTTLQDTDNDVLTTGDVDYRDTTDDQPDNDNDGIPDSVDVDDDNDGILDTVEFADTVNTFNYNSLSDAGGSAFSATNGNPVKGLIVSPLSSNDTNYDVAENTDGIVRFENNTTTTGDFAENTFTFTDKAPIIIADPQSASFAGQQSNMSSSETVTFVALDPGPNFRWNILSQGATTTIVFSTTNSTNDTFTVSGGNPGDFADYNVSSTGNIGGVSVRIDIVNSVGAFDSTQFVICQSGRDSDDDGVFDQFDLDSDNDGLPDTVEAQTTAGFVAPSDTVNQQGFASPGLPDNFPVGGLTPVNTDGDGTTPDYLDLDSDNDGISDNIEADIALLNTDVNGNGLDDFMDGTLNTIMDAYAEPQGTLDDPSTLPEDDGNTSDVDYRSLPDIDMDGIPDAVDVDDDNDGITDVQEGLCTPSTTGAWSGSTPFGGSTPFTFNATTASGVDVAVSVTFDGNADNFASNSSGNFGANFYQSNDGPLNGASSAVLDLNWDGNAESPDTNIDAPGDDKGSGTITITFDKTVENPIIHLDRLGGTFFFSGTSQFLSNSIQLTLASPGTLNKLSGTDDFIVTSSSVRREAGIVVEDANPEADQSRTRGAAAGSILVAGVFDEIVFTWTGVGFEGNGGDAFEIIVEACELIDTDGDGIPDYTDLDSDNDGIPDNVEAQTTAGWTAPDTANVQQVGDPFPGLPYPVGTDPFDATLPNTDGTGSPDYLDTDSDGDGITDTEESGVTLSGSDTNGNGLDDAADEPSNNTAIYTTPQGNVTNPATDYTEADGNLTDVDYRTTPDFDGDGIGDLIDIDDDNDGILDIVEALAFDPANPASCIFPTPNFDATMVTLETDAGAGFEGDVYRFEDVVNIEGTNLDALITVVSATTNITTFTIDNDTPGQGDPNAWQPEYNVPAGETAQMTFNVRLVFEGTNTVFPLPRFAGTFNDIDGANANETITLQMPGVYVVDDATQLDIRDNETGGVEFQGPMSTFTGVDLRTDLAVYFAYFQQSEFNFTASAVNGTASPNTNFTSLSFDVCGVTRFATAGNDYDYVVRDGIDSDGDGFADEADIDSDNDGIPDNVEAQLTDPASYIAPTGADTDGDGLLDVFEGAGDEGLTPVDTDGDFVPDYLDTNSDNEGANDVIEAGYTPASTTTDTDGDGLLDAYDDNNATFDSNDDLDTGASTLPNVQNSGTPEVDYRDPTEDFDGDGIPDNVDEDDDNDGIPDVEEEMYCQPLPASGIIFAEDFGTGARTTNPFVSASYSYEPGTSAGGNGIFDGEYAIDDPDNLAANGSGSFWIDTEPDHTEGDTDGRALVVNAAFEPGIFYERTSTGLLVGSDYEVVFWLKNGSDANNPILPNVQVVVESTTGVRYETATSGPQAEGTGWIETKLRFEAQETELVIKLINNAPGGFGNDLFLDDISLRVFTECDLDGDGVPNKFDADSDGDGILDIVEAGNTANDPDGNGRDDSPVGANGIPDNSEDAGDGSGVSGPLTNTDNSPYPNPYDIDADDDGIPDNVEAQTTAGYQPPSGNDDDFDGIDNQYDPDFGGGTPLSTLTNSDGTAVNSDTIPDYLDTDSDNDGVPDIDEAGVGIFTGVDDDNDGLDDGFDVTVDPFAWDVNNDLDGGAANTDNDDLPGTPEVDFRETMDFDMDGIPDNVDLDDDNDGILDTVEEACVQLTYAADQTLTDGGMYTSEQGITITTNITEPNPGTLTNATISGAGDSFAITNNFSDLSQSNTIEYVSDLTLENVKFRFTDFDQSMGGDYGESFNITMFVGSTPVGYDVIEIGGNIRQVGNQFTAYRGGDTSNNPDNNMELLSLGAVNRIVIEYSAVAFTGGTNPSNMGSNLRVFGCDRDVDGDGIPNSFETDSDNDGCSDANEAYGDSNADGGDGGEFGTGTLTFANGGVNADGTVADAAATYPGTNDDVTTFGPDIDLDGIADACDPIDDRPDFDNDGVKDADDLDDDNDGILDTVEGPTCNAGFSYYPKYDFNGNPGGTPPLNESATPAEQGQNMIASTSPLSFGPGVTNVPQTETFVTLGNVDQRSLPGAIADGDYVEYNFTTNTNYENARLTQFSENNREQDFNGPANPNDYFDDHKIAILIATDAAFTNPEVLLSDFVIGTTTTGFSFLDLDQVYFLQQNSSYWVRVYHYDAPADTLDQAVFDDFGITAIPCNEAADFDGDGQPNSLDLDADNDGIYDVTESGGTDLDNDGFADDDDNNVDNTGSDGIPTSAGAGNTPTDSGATAGTPDYLDYDSDEDGCSDANEAYDGDVDGVQDAQFGGGDDTAPVPTQPNGTVQAAGYPATSVANPFPADVDVNNTADYQEVTNPVTDENNALPADVLTIVGSTETFTSDFSGTGLIYEWLESTNGGTSFTPLVNGGVYSGVDTATLTLTNIPFTFNGNLYKVTVSGGSACDTDIMSREALLTVQSYFVQIVPFMDGMENNAGATSPIQYEVYLSTDAAGTMPVNNTTGGDLTFDLTYPAGSTAVAADYGTLPTTVTIPNGQGDSATGNEVVFDVAVNNDDFVEGTETLIIGIANPPAAANIGDIYTATGNIIDADVTGTTLNIEVVQNGTEDGADLVYRVFLTDDQGVEITNETGVAITADVAFAGTATGPDFTTAFPTGITIPSGTGETTITLPVTDDLLIETDDPATAGIYDETLTATLSNIMGGNGTETLGTNTITGSVIDNDDIIVITLSNTQGGAEGTTLNPVAVGDEVAVVYDVTLTNPGGMVLTNATGAPITTEVADAGTGSAVAADFLTPGDIPAPGGTVISIANTTSSTSITLDVNEDGIAEGTETLDLQQTGVFTGTNLTISGNTNVVTGSISDNDDDDLRVRIELVRNGSEGPLTTMGDEVSVRFAINLYNGDSTAAMTPLAVINGTGSNIDVELTFTVTSAENADVTQDISTTITGTIVQGTSGFIFDLDVVDDFNIENLETVDVTIASIAFTGTPTDPTEALDIDTVLNTAQGEITDNDNNIEFLVVVTPNDGSEGPTTDPGDEVNLEYTVTLIDQATNATLTNTTGMDIVADISFGAGSTAEQADFVTMFPTEITFPNNSSDGSVTLVVLDDDIIEETETLIFQADSNPANATNLNIDGGSATGNVLDNDAATISIEATIPTGDETGPVDGEFTVTLRDGNGDPIVSSTPTTVTFTVGGTASNDGTDYTEIMTFTITIPAGSSSAVIPIEVNDDDEVEGAMNETVIVTLGTITAGDPQITVDTTPATVDIIDNDTAPVVVIAMPTETIPEDTTLTFTGAGGNGLSITDGDGQTQTVTINVTNGTLDLTDVPGLVVTGDGSGSITITGGSLTDINTALEGAVFTPTPDFEGTATIIIDTVDASGNQDTSTDGTNNNTVTITVQGAPDAVDDEFTTLEDTPVMGDIFVDNGGNGPDDIGTGPTTVVNNTQPANGTAVVNSDGTFTYTPDANFFGTDTFEYTIRDSNGQTSTATVTVNVTPTPDAVDDTAVTDEDTPVDIDVIGNDDIGSGPTTVTSVTDPMNGTVTINGDGTVTYIPDPDTNGTDTFTYTITDDNGNTSTATVTVSVTPTPDAEDDTAVTDEDTPVDIDVIGNDDIGSGPTTVTSVTDPMNGTVTINGDGTVTYIPDPDTNGTDTFTYTITDDNGNTSTATVTVSVTPTPDAEDDTAVTDEDTPVDIDVIGNDDIGSGPTTVTSVTDPMNGTVTINGDGTVTYIPDPDTNGTDTFTYTITDDNGNTSTATVTVNVTPTPDAEDDTAVTDEDTPVDIDVIGNDDIGSGPTTVTSVTDPMNGTVTI</sequence>
<dbReference type="GO" id="GO:0005509">
    <property type="term" value="F:calcium ion binding"/>
    <property type="evidence" value="ECO:0007669"/>
    <property type="project" value="InterPro"/>
</dbReference>
<evidence type="ECO:0000256" key="3">
    <source>
        <dbReference type="ARBA" id="ARBA00022837"/>
    </source>
</evidence>
<evidence type="ECO:0000259" key="5">
    <source>
        <dbReference type="SMART" id="SM00237"/>
    </source>
</evidence>
<feature type="compositionally biased region" description="Basic and acidic residues" evidence="4">
    <location>
        <begin position="1439"/>
        <end position="1451"/>
    </location>
</feature>
<feature type="compositionally biased region" description="Polar residues" evidence="4">
    <location>
        <begin position="2644"/>
        <end position="2656"/>
    </location>
</feature>
<feature type="region of interest" description="Disordered" evidence="4">
    <location>
        <begin position="1833"/>
        <end position="1861"/>
    </location>
</feature>
<reference evidence="6 7" key="1">
    <citation type="submission" date="2018-10" db="EMBL/GenBank/DDBJ databases">
        <title>Dokdonia luteus sp. nov., isolated from sea water.</title>
        <authorList>
            <person name="Zhou L.Y."/>
            <person name="Du Z.J."/>
        </authorList>
    </citation>
    <scope>NUCLEOTIDE SEQUENCE [LARGE SCALE GENOMIC DNA]</scope>
    <source>
        <strain evidence="6 7">SH27</strain>
    </source>
</reference>
<feature type="compositionally biased region" description="Acidic residues" evidence="4">
    <location>
        <begin position="2188"/>
        <end position="2202"/>
    </location>
</feature>
<feature type="compositionally biased region" description="Acidic residues" evidence="4">
    <location>
        <begin position="3669"/>
        <end position="3681"/>
    </location>
</feature>
<accession>A0A3M0FWQ2</accession>
<dbReference type="GO" id="GO:0007154">
    <property type="term" value="P:cell communication"/>
    <property type="evidence" value="ECO:0007669"/>
    <property type="project" value="InterPro"/>
</dbReference>
<dbReference type="PROSITE" id="PS00018">
    <property type="entry name" value="EF_HAND_1"/>
    <property type="match status" value="1"/>
</dbReference>
<name>A0A3M0FWQ2_9FLAO</name>
<feature type="compositionally biased region" description="Polar residues" evidence="4">
    <location>
        <begin position="1467"/>
        <end position="1487"/>
    </location>
</feature>
<keyword evidence="1" id="KW-0732">Signal</keyword>
<dbReference type="NCBIfam" id="NF012211">
    <property type="entry name" value="tand_rpt_95"/>
    <property type="match status" value="4"/>
</dbReference>
<dbReference type="InterPro" id="IPR003644">
    <property type="entry name" value="Calx_beta"/>
</dbReference>
<evidence type="ECO:0000256" key="2">
    <source>
        <dbReference type="ARBA" id="ARBA00022737"/>
    </source>
</evidence>
<protein>
    <submittedName>
        <fullName evidence="6">Tandem-95 repeat protein</fullName>
    </submittedName>
</protein>
<feature type="region of interest" description="Disordered" evidence="4">
    <location>
        <begin position="828"/>
        <end position="851"/>
    </location>
</feature>
<feature type="region of interest" description="Disordered" evidence="4">
    <location>
        <begin position="3325"/>
        <end position="3347"/>
    </location>
</feature>
<evidence type="ECO:0000256" key="4">
    <source>
        <dbReference type="SAM" id="MobiDB-lite"/>
    </source>
</evidence>
<feature type="compositionally biased region" description="Acidic residues" evidence="4">
    <location>
        <begin position="2666"/>
        <end position="2679"/>
    </location>
</feature>
<dbReference type="Gene3D" id="4.10.1080.10">
    <property type="entry name" value="TSP type-3 repeat"/>
    <property type="match status" value="2"/>
</dbReference>
<feature type="compositionally biased region" description="Polar residues" evidence="4">
    <location>
        <begin position="2203"/>
        <end position="2215"/>
    </location>
</feature>
<dbReference type="GO" id="GO:0016020">
    <property type="term" value="C:membrane"/>
    <property type="evidence" value="ECO:0007669"/>
    <property type="project" value="InterPro"/>
</dbReference>
<feature type="region of interest" description="Disordered" evidence="4">
    <location>
        <begin position="2169"/>
        <end position="2243"/>
    </location>
</feature>
<dbReference type="SUPFAM" id="SSF103647">
    <property type="entry name" value="TSP type-3 repeat"/>
    <property type="match status" value="1"/>
</dbReference>
<feature type="domain" description="Calx-beta" evidence="5">
    <location>
        <begin position="4562"/>
        <end position="4670"/>
    </location>
</feature>
<feature type="compositionally biased region" description="Acidic residues" evidence="4">
    <location>
        <begin position="3713"/>
        <end position="3735"/>
    </location>
</feature>
<feature type="region of interest" description="Disordered" evidence="4">
    <location>
        <begin position="2637"/>
        <end position="2679"/>
    </location>
</feature>
<feature type="compositionally biased region" description="Polar residues" evidence="4">
    <location>
        <begin position="2224"/>
        <end position="2243"/>
    </location>
</feature>
<dbReference type="InterPro" id="IPR038081">
    <property type="entry name" value="CalX-like_sf"/>
</dbReference>
<proteinExistence type="predicted"/>
<dbReference type="InterPro" id="IPR018247">
    <property type="entry name" value="EF_Hand_1_Ca_BS"/>
</dbReference>
<dbReference type="Gene3D" id="2.60.40.3440">
    <property type="match status" value="4"/>
</dbReference>
<feature type="compositionally biased region" description="Polar residues" evidence="4">
    <location>
        <begin position="828"/>
        <end position="849"/>
    </location>
</feature>
<dbReference type="InterPro" id="IPR028974">
    <property type="entry name" value="TSP_type-3_rpt"/>
</dbReference>
<dbReference type="Gene3D" id="2.60.40.2030">
    <property type="match status" value="3"/>
</dbReference>
<evidence type="ECO:0000313" key="7">
    <source>
        <dbReference type="Proteomes" id="UP000281985"/>
    </source>
</evidence>
<feature type="region of interest" description="Disordered" evidence="4">
    <location>
        <begin position="3639"/>
        <end position="3758"/>
    </location>
</feature>
<keyword evidence="2" id="KW-0677">Repeat</keyword>
<feature type="region of interest" description="Disordered" evidence="4">
    <location>
        <begin position="576"/>
        <end position="599"/>
    </location>
</feature>
<feature type="region of interest" description="Disordered" evidence="4">
    <location>
        <begin position="1392"/>
        <end position="1518"/>
    </location>
</feature>
<gene>
    <name evidence="6" type="ORF">EAX61_11975</name>
</gene>
<dbReference type="SMART" id="SM00237">
    <property type="entry name" value="Calx_beta"/>
    <property type="match status" value="1"/>
</dbReference>
<feature type="non-terminal residue" evidence="6">
    <location>
        <position position="5232"/>
    </location>
</feature>
<keyword evidence="3" id="KW-0106">Calcium</keyword>